<feature type="compositionally biased region" description="Polar residues" evidence="1">
    <location>
        <begin position="312"/>
        <end position="321"/>
    </location>
</feature>
<dbReference type="EMBL" id="MU827418">
    <property type="protein sequence ID" value="KAJ7349531.1"/>
    <property type="molecule type" value="Genomic_DNA"/>
</dbReference>
<proteinExistence type="predicted"/>
<gene>
    <name evidence="2" type="ORF">OS493_038745</name>
</gene>
<dbReference type="Proteomes" id="UP001163046">
    <property type="component" value="Unassembled WGS sequence"/>
</dbReference>
<accession>A0A9W9YHF6</accession>
<sequence>MEEFSFDEWITNNKLKKETVDELKKHDLDGDETLRLLDANDLAELKLSTAKDSGLNAILQQLENDGGLDAIINGSIEQPAVQQQKPQEAGASARLDTDPQVFLGPSKPKGMTEQPLLIPDFVQSFGYGQDEFEEHELTHSPQQRVVVRTARAKPKLEKISLSMWVGANCKIMHRLIQKGSLSSFSDIQDYLSYTVKVSELLESYTLISVLHYDDQYRKLQHGYKFRWGSDSQHLHTRFLKRRERPPFSNGANSANPHITYPMPSHTASPICRQYNSAFGCQWPNCRFAHICIVKGCGKPHSQTQHRPYPASQMGNEHTPTF</sequence>
<dbReference type="OrthoDB" id="10060908at2759"/>
<evidence type="ECO:0000256" key="1">
    <source>
        <dbReference type="SAM" id="MobiDB-lite"/>
    </source>
</evidence>
<comment type="caution">
    <text evidence="2">The sequence shown here is derived from an EMBL/GenBank/DDBJ whole genome shotgun (WGS) entry which is preliminary data.</text>
</comment>
<reference evidence="2" key="1">
    <citation type="submission" date="2023-01" db="EMBL/GenBank/DDBJ databases">
        <title>Genome assembly of the deep-sea coral Lophelia pertusa.</title>
        <authorList>
            <person name="Herrera S."/>
            <person name="Cordes E."/>
        </authorList>
    </citation>
    <scope>NUCLEOTIDE SEQUENCE</scope>
    <source>
        <strain evidence="2">USNM1676648</strain>
        <tissue evidence="2">Polyp</tissue>
    </source>
</reference>
<name>A0A9W9YHF6_9CNID</name>
<evidence type="ECO:0000313" key="3">
    <source>
        <dbReference type="Proteomes" id="UP001163046"/>
    </source>
</evidence>
<organism evidence="2 3">
    <name type="scientific">Desmophyllum pertusum</name>
    <dbReference type="NCBI Taxonomy" id="174260"/>
    <lineage>
        <taxon>Eukaryota</taxon>
        <taxon>Metazoa</taxon>
        <taxon>Cnidaria</taxon>
        <taxon>Anthozoa</taxon>
        <taxon>Hexacorallia</taxon>
        <taxon>Scleractinia</taxon>
        <taxon>Caryophylliina</taxon>
        <taxon>Caryophylliidae</taxon>
        <taxon>Desmophyllum</taxon>
    </lineage>
</organism>
<dbReference type="AlphaFoldDB" id="A0A9W9YHF6"/>
<feature type="region of interest" description="Disordered" evidence="1">
    <location>
        <begin position="302"/>
        <end position="321"/>
    </location>
</feature>
<protein>
    <recommendedName>
        <fullName evidence="4">C3H1-type domain-containing protein</fullName>
    </recommendedName>
</protein>
<evidence type="ECO:0000313" key="2">
    <source>
        <dbReference type="EMBL" id="KAJ7349531.1"/>
    </source>
</evidence>
<evidence type="ECO:0008006" key="4">
    <source>
        <dbReference type="Google" id="ProtNLM"/>
    </source>
</evidence>
<keyword evidence="3" id="KW-1185">Reference proteome</keyword>